<dbReference type="EMBL" id="CP036262">
    <property type="protein sequence ID" value="QDS94404.1"/>
    <property type="molecule type" value="Genomic_DNA"/>
</dbReference>
<proteinExistence type="predicted"/>
<protein>
    <submittedName>
        <fullName evidence="5">Gramicidin S synthase 2</fullName>
    </submittedName>
</protein>
<dbReference type="Pfam" id="PF00550">
    <property type="entry name" value="PP-binding"/>
    <property type="match status" value="3"/>
</dbReference>
<dbReference type="InterPro" id="IPR020806">
    <property type="entry name" value="PKS_PP-bd"/>
</dbReference>
<evidence type="ECO:0000256" key="3">
    <source>
        <dbReference type="SAM" id="MobiDB-lite"/>
    </source>
</evidence>
<dbReference type="CDD" id="cd05930">
    <property type="entry name" value="A_NRPS"/>
    <property type="match status" value="1"/>
</dbReference>
<dbReference type="SUPFAM" id="SSF47336">
    <property type="entry name" value="ACP-like"/>
    <property type="match status" value="3"/>
</dbReference>
<accession>A0A517MHP3</accession>
<keyword evidence="6" id="KW-1185">Reference proteome</keyword>
<dbReference type="InterPro" id="IPR036736">
    <property type="entry name" value="ACP-like_sf"/>
</dbReference>
<organism evidence="5 6">
    <name type="scientific">Roseimaritima multifibrata</name>
    <dbReference type="NCBI Taxonomy" id="1930274"/>
    <lineage>
        <taxon>Bacteria</taxon>
        <taxon>Pseudomonadati</taxon>
        <taxon>Planctomycetota</taxon>
        <taxon>Planctomycetia</taxon>
        <taxon>Pirellulales</taxon>
        <taxon>Pirellulaceae</taxon>
        <taxon>Roseimaritima</taxon>
    </lineage>
</organism>
<sequence>MNDPSSIHEEATASLREQISLAVRARLVEFLGFESLDEIAANDSFADLGTDSSQAVEFKLILEEMYGLSLKTSILFDFPTVDRLVDHLASALSDGDPIAPERSSAMIRSVRQSRSVNDGDSFPLSQTQLGLWFIGQSRASDSSFHVPVLFRLVTEEFHPTIFNEALRKTVQRHPAVRVTITTDSETGQLQQTVQPSTAVPGIAELAVSGDIFKTFRSVMQEPMNLEDQPPVQSFHGCDDEGTHWVLLKFHHIVIDGLSATPLVAELWNNYLSADAKPATSTNLPLDTGFLDYLNWEADYLASQRAARDSEFWKTTLAGADGDTGLPTDAAEQAKSETACEVDCIAMELPTKLNNAVDRLACTTQTPASSVLLALYFVLLNRIGHHEDLAVTSPISGRPGGIRGPFRDNVGCFINLIVTRCQVDETQSFADFAKMVSGHFLAAIEHGQLPFAQQLQAASLNLIGEHERSVFPYSFTYQNIFEAWGKDSKWQQFAAPELSLFQEVEDEFTLEVYERTNGRSLNWKFQTDRFSRTTIESWADSFLHLLEQVACDPERSLENLSAVPDHQAEAFREHFDRRNEACTTPNSVVDWIDKAAEKSPEKVALAGTDGEWTFAALIAHSHHIADHLRTNGYGQGSILAIPARRDSRTIATLLGILRSGAAYVPIDPNEPETRTQSHLANIGAVPLQTALIPIEKSVPANAVAPPDDSTPIAYILFTSGTSGQPKAAAIQHSALVNLCHALIAEYQLTPADTVLQFASLTFDMSVEEIFPILCAGGQLVVRTEEDLSTAKLSALIDQHGITVLNLPPSYHQALRSNPPQMRKFYQSVRIVAFGGDQCPLRTIAEVADLGPRVFNAYGPTETTVNATISSLSIDGHSNCHRVHIGRPISGVGIGIFDSKGRLVPEGAIGELIVFGAGVCDGYLDQISDAFRHQLFPGDDATTPAYRTGDLARITRTASHDKQPNIEWIGRRDFQINLRGHRIEPEEIESQLLRHPAVTAAGVCIDDSERLIALLVCEPGSTEYLTSWLADRLPTKMLPQFFCEVDNLPTTNRGKLDRRLMRNQIPRTLSSPNDPLTQKDQPRPGQWKEVSKIVAEILEVDVIEPADRFIDLGGHSLLAIICITKLSDAFEIELNLRDFLAAENIGDLATIVERKRHSQWKRGPAAGPLDVDPASSNNRRPNIAPLSPQQERLWFLDELGEGAAYVIPAIAFVEGPIDTARLRQAIETIADRHESLRTTFQVIAGRPQQVIHPAANLSIDERTFVDSTTARTWIDEKASIPFDLQNGPLYRISLARFAEDRSLLLINFHHIITDGWSMRIFVDELKNIYESGDQSKLPEIAGTYADYAHRLSQRIRSEQSTKYWSQHLAGLQDAELWPDRKANRRLSSNGDVVTTTVPKGVNDGITGLCKESGITKAAFWLACLRFVLHRRSAGDDFAIGMPTATRDAPGVTNLIGFFVGTLVLRLKTPTEIKDQTLGKWLQHAQSRLNSALSNQDCTVDEILALVAPERRLDRSPLFQVLLSYAAEPMIPFQLGEAVIHPVMPTVDRAKFEWTVSVAEQNDGTATVALEYATDLFDRETADNAVRQLADVASQWTNEPNRHLACRSSLLPSDLPVVRHQSAATDSLNPTLTFRDAFHKQVQRQPNAPAVEFDDRIHTYQEIDERTQPTHANLPHGLTLTRLDPDRTSDTLTQCIAALKAERPFLFSRFPVAVSSLPMGTACVALSSGTLGASKGIVISQASLDLHNVSFADRLKLTPDDRVCQYASPEFDLYLEEVLPTLRSGATLCVAPEACRLAPDRFTQWLTQSQITLIDLPTAFFHRWVEWLLAQPFNEHWNLRAVVVGGEKLQSDVARAFVKRYPRVELHNTYGPTEATIICTAHLVDALEASSDVSIGRPFAKADLCVVAPDGSPAVTGAAGELVIAGAGLATGYLIDGQVSQTGGFRPHPFAPERASFWTGDRVRKRADGSFQFLGRLDRQVKIRGVRLQPDDVAARISENANVQSVAVVVDEKTNDPRLVAAVVLHPEVSVDSARSEIATDLPPSFRPACWLFCDSIPLTDRGKIDQREIIRRSTEPAPCFGSRQMQNASEQEIARIWSELLGHNQFGPDDDFFLVGGHSLLAAILVREIEKQFQVPLELPSIFAHPTISQMGRLLDCKRKEFTRATSTDGLRGLPAKTSAPQAISVLFPGLPGIGELYDPLAEHLRFDSDYLSLSIPGLTEKSVPRSITELAETWSRWLQPKVVNSELPIRFIAHSFSASVLVEVLRRNSIWLRRCEQIVILDAMPHQPYTLNSQKGNRAESQPEPLVGEFRESLSELLSSAPLRADTPLPATAHVVVARQSETWMRPSAWEAYFKHVTSIVCEGDHRSITGPPHCHAWLARIFPTINPPVHSL</sequence>
<feature type="domain" description="Carrier" evidence="4">
    <location>
        <begin position="17"/>
        <end position="92"/>
    </location>
</feature>
<evidence type="ECO:0000259" key="4">
    <source>
        <dbReference type="PROSITE" id="PS50075"/>
    </source>
</evidence>
<dbReference type="InterPro" id="IPR000873">
    <property type="entry name" value="AMP-dep_synth/lig_dom"/>
</dbReference>
<dbReference type="InterPro" id="IPR029058">
    <property type="entry name" value="AB_hydrolase_fold"/>
</dbReference>
<dbReference type="Gene3D" id="3.40.50.1820">
    <property type="entry name" value="alpha/beta hydrolase"/>
    <property type="match status" value="1"/>
</dbReference>
<feature type="domain" description="Carrier" evidence="4">
    <location>
        <begin position="1079"/>
        <end position="1154"/>
    </location>
</feature>
<dbReference type="Proteomes" id="UP000320672">
    <property type="component" value="Chromosome"/>
</dbReference>
<dbReference type="CDD" id="cd19531">
    <property type="entry name" value="LCL_NRPS-like"/>
    <property type="match status" value="1"/>
</dbReference>
<feature type="region of interest" description="Disordered" evidence="3">
    <location>
        <begin position="1155"/>
        <end position="1182"/>
    </location>
</feature>
<dbReference type="SUPFAM" id="SSF56801">
    <property type="entry name" value="Acetyl-CoA synthetase-like"/>
    <property type="match status" value="2"/>
</dbReference>
<evidence type="ECO:0000256" key="1">
    <source>
        <dbReference type="ARBA" id="ARBA00022450"/>
    </source>
</evidence>
<dbReference type="OrthoDB" id="9778383at2"/>
<dbReference type="GO" id="GO:0044550">
    <property type="term" value="P:secondary metabolite biosynthetic process"/>
    <property type="evidence" value="ECO:0007669"/>
    <property type="project" value="TreeGrafter"/>
</dbReference>
<dbReference type="RefSeq" id="WP_145352444.1">
    <property type="nucleotide sequence ID" value="NZ_CP036262.1"/>
</dbReference>
<dbReference type="GO" id="GO:0031177">
    <property type="term" value="F:phosphopantetheine binding"/>
    <property type="evidence" value="ECO:0007669"/>
    <property type="project" value="InterPro"/>
</dbReference>
<dbReference type="SMART" id="SM01294">
    <property type="entry name" value="PKS_PP_betabranch"/>
    <property type="match status" value="1"/>
</dbReference>
<feature type="domain" description="Carrier" evidence="4">
    <location>
        <begin position="2082"/>
        <end position="2157"/>
    </location>
</feature>
<dbReference type="InterPro" id="IPR042099">
    <property type="entry name" value="ANL_N_sf"/>
</dbReference>
<dbReference type="Gene3D" id="1.10.1200.10">
    <property type="entry name" value="ACP-like"/>
    <property type="match status" value="3"/>
</dbReference>
<reference evidence="5 6" key="1">
    <citation type="submission" date="2019-02" db="EMBL/GenBank/DDBJ databases">
        <title>Deep-cultivation of Planctomycetes and their phenomic and genomic characterization uncovers novel biology.</title>
        <authorList>
            <person name="Wiegand S."/>
            <person name="Jogler M."/>
            <person name="Boedeker C."/>
            <person name="Pinto D."/>
            <person name="Vollmers J."/>
            <person name="Rivas-Marin E."/>
            <person name="Kohn T."/>
            <person name="Peeters S.H."/>
            <person name="Heuer A."/>
            <person name="Rast P."/>
            <person name="Oberbeckmann S."/>
            <person name="Bunk B."/>
            <person name="Jeske O."/>
            <person name="Meyerdierks A."/>
            <person name="Storesund J.E."/>
            <person name="Kallscheuer N."/>
            <person name="Luecker S."/>
            <person name="Lage O.M."/>
            <person name="Pohl T."/>
            <person name="Merkel B.J."/>
            <person name="Hornburger P."/>
            <person name="Mueller R.-W."/>
            <person name="Bruemmer F."/>
            <person name="Labrenz M."/>
            <person name="Spormann A.M."/>
            <person name="Op den Camp H."/>
            <person name="Overmann J."/>
            <person name="Amann R."/>
            <person name="Jetten M.S.M."/>
            <person name="Mascher T."/>
            <person name="Medema M.H."/>
            <person name="Devos D.P."/>
            <person name="Kaster A.-K."/>
            <person name="Ovreas L."/>
            <person name="Rohde M."/>
            <person name="Galperin M.Y."/>
            <person name="Jogler C."/>
        </authorList>
    </citation>
    <scope>NUCLEOTIDE SEQUENCE [LARGE SCALE GENOMIC DNA]</scope>
    <source>
        <strain evidence="5 6">FF011L</strain>
    </source>
</reference>
<dbReference type="PANTHER" id="PTHR45527:SF1">
    <property type="entry name" value="FATTY ACID SYNTHASE"/>
    <property type="match status" value="1"/>
</dbReference>
<dbReference type="InterPro" id="IPR020845">
    <property type="entry name" value="AMP-binding_CS"/>
</dbReference>
<dbReference type="InterPro" id="IPR001242">
    <property type="entry name" value="Condensation_dom"/>
</dbReference>
<dbReference type="GO" id="GO:0005737">
    <property type="term" value="C:cytoplasm"/>
    <property type="evidence" value="ECO:0007669"/>
    <property type="project" value="TreeGrafter"/>
</dbReference>
<dbReference type="InterPro" id="IPR045851">
    <property type="entry name" value="AMP-bd_C_sf"/>
</dbReference>
<dbReference type="InterPro" id="IPR023213">
    <property type="entry name" value="CAT-like_dom_sf"/>
</dbReference>
<feature type="region of interest" description="Disordered" evidence="3">
    <location>
        <begin position="1062"/>
        <end position="1083"/>
    </location>
</feature>
<dbReference type="SUPFAM" id="SSF52777">
    <property type="entry name" value="CoA-dependent acyltransferases"/>
    <property type="match status" value="4"/>
</dbReference>
<feature type="compositionally biased region" description="Polar residues" evidence="3">
    <location>
        <begin position="1063"/>
        <end position="1077"/>
    </location>
</feature>
<dbReference type="PROSITE" id="PS00455">
    <property type="entry name" value="AMP_BINDING"/>
    <property type="match status" value="1"/>
</dbReference>
<evidence type="ECO:0000313" key="6">
    <source>
        <dbReference type="Proteomes" id="UP000320672"/>
    </source>
</evidence>
<gene>
    <name evidence="5" type="primary">grsB</name>
    <name evidence="5" type="ORF">FF011L_31830</name>
</gene>
<dbReference type="KEGG" id="rml:FF011L_31830"/>
<dbReference type="Gene3D" id="3.30.559.30">
    <property type="entry name" value="Nonribosomal peptide synthetase, condensation domain"/>
    <property type="match status" value="2"/>
</dbReference>
<dbReference type="Pfam" id="PF13193">
    <property type="entry name" value="AMP-binding_C"/>
    <property type="match status" value="1"/>
</dbReference>
<keyword evidence="1" id="KW-0596">Phosphopantetheine</keyword>
<dbReference type="GO" id="GO:0003824">
    <property type="term" value="F:catalytic activity"/>
    <property type="evidence" value="ECO:0007669"/>
    <property type="project" value="InterPro"/>
</dbReference>
<dbReference type="SUPFAM" id="SSF53474">
    <property type="entry name" value="alpha/beta-Hydrolases"/>
    <property type="match status" value="1"/>
</dbReference>
<dbReference type="Pfam" id="PF00668">
    <property type="entry name" value="Condensation"/>
    <property type="match status" value="2"/>
</dbReference>
<name>A0A517MHP3_9BACT</name>
<dbReference type="Gene3D" id="3.30.559.10">
    <property type="entry name" value="Chloramphenicol acetyltransferase-like domain"/>
    <property type="match status" value="2"/>
</dbReference>
<dbReference type="PANTHER" id="PTHR45527">
    <property type="entry name" value="NONRIBOSOMAL PEPTIDE SYNTHETASE"/>
    <property type="match status" value="1"/>
</dbReference>
<dbReference type="Gene3D" id="3.40.50.12780">
    <property type="entry name" value="N-terminal domain of ligase-like"/>
    <property type="match status" value="2"/>
</dbReference>
<dbReference type="InterPro" id="IPR009081">
    <property type="entry name" value="PP-bd_ACP"/>
</dbReference>
<dbReference type="SMART" id="SM00823">
    <property type="entry name" value="PKS_PP"/>
    <property type="match status" value="2"/>
</dbReference>
<dbReference type="Gene3D" id="3.30.300.30">
    <property type="match status" value="2"/>
</dbReference>
<dbReference type="InterPro" id="IPR025110">
    <property type="entry name" value="AMP-bd_C"/>
</dbReference>
<keyword evidence="2" id="KW-0597">Phosphoprotein</keyword>
<dbReference type="Pfam" id="PF00501">
    <property type="entry name" value="AMP-binding"/>
    <property type="match status" value="2"/>
</dbReference>
<evidence type="ECO:0000313" key="5">
    <source>
        <dbReference type="EMBL" id="QDS94404.1"/>
    </source>
</evidence>
<dbReference type="PROSITE" id="PS50075">
    <property type="entry name" value="CARRIER"/>
    <property type="match status" value="3"/>
</dbReference>
<dbReference type="GO" id="GO:0043041">
    <property type="term" value="P:amino acid activation for nonribosomal peptide biosynthetic process"/>
    <property type="evidence" value="ECO:0007669"/>
    <property type="project" value="TreeGrafter"/>
</dbReference>
<evidence type="ECO:0000256" key="2">
    <source>
        <dbReference type="ARBA" id="ARBA00022553"/>
    </source>
</evidence>